<sequence>MKSATVLLTLAILILGVATVNAIDACADDREYLVECGPEIELTCDALLVSRFKHSRDCTVGCFCKPNYIRSREGGHCIPITDC</sequence>
<dbReference type="Proteomes" id="UP000075840">
    <property type="component" value="Unassembled WGS sequence"/>
</dbReference>
<dbReference type="CDD" id="cd19941">
    <property type="entry name" value="TIL"/>
    <property type="match status" value="1"/>
</dbReference>
<dbReference type="InterPro" id="IPR036084">
    <property type="entry name" value="Ser_inhib-like_sf"/>
</dbReference>
<reference evidence="2" key="1">
    <citation type="submission" date="2022-08" db="UniProtKB">
        <authorList>
            <consortium name="EnsemblMetazoa"/>
        </authorList>
    </citation>
    <scope>IDENTIFICATION</scope>
    <source>
        <strain evidence="2">Dongola</strain>
    </source>
</reference>
<feature type="domain" description="TIL" evidence="1">
    <location>
        <begin position="30"/>
        <end position="83"/>
    </location>
</feature>
<keyword evidence="3" id="KW-1185">Reference proteome</keyword>
<evidence type="ECO:0000313" key="2">
    <source>
        <dbReference type="EnsemblMetazoa" id="AARA016178-PA"/>
    </source>
</evidence>
<dbReference type="EMBL" id="APCN01002309">
    <property type="status" value="NOT_ANNOTATED_CDS"/>
    <property type="molecule type" value="Genomic_DNA"/>
</dbReference>
<dbReference type="SUPFAM" id="SSF57567">
    <property type="entry name" value="Serine protease inhibitors"/>
    <property type="match status" value="1"/>
</dbReference>
<evidence type="ECO:0000259" key="1">
    <source>
        <dbReference type="Pfam" id="PF01826"/>
    </source>
</evidence>
<dbReference type="InterPro" id="IPR002919">
    <property type="entry name" value="TIL_dom"/>
</dbReference>
<proteinExistence type="predicted"/>
<name>A0A1I8JTU4_ANOAR</name>
<dbReference type="VEuPathDB" id="VectorBase:AARA016178"/>
<organism evidence="2 3">
    <name type="scientific">Anopheles arabiensis</name>
    <name type="common">Mosquito</name>
    <dbReference type="NCBI Taxonomy" id="7173"/>
    <lineage>
        <taxon>Eukaryota</taxon>
        <taxon>Metazoa</taxon>
        <taxon>Ecdysozoa</taxon>
        <taxon>Arthropoda</taxon>
        <taxon>Hexapoda</taxon>
        <taxon>Insecta</taxon>
        <taxon>Pterygota</taxon>
        <taxon>Neoptera</taxon>
        <taxon>Endopterygota</taxon>
        <taxon>Diptera</taxon>
        <taxon>Nematocera</taxon>
        <taxon>Culicoidea</taxon>
        <taxon>Culicidae</taxon>
        <taxon>Anophelinae</taxon>
        <taxon>Anopheles</taxon>
    </lineage>
</organism>
<accession>A0A1I8JTU4</accession>
<dbReference type="Gene3D" id="2.10.25.10">
    <property type="entry name" value="Laminin"/>
    <property type="match status" value="1"/>
</dbReference>
<dbReference type="Pfam" id="PF01826">
    <property type="entry name" value="TIL"/>
    <property type="match status" value="1"/>
</dbReference>
<protein>
    <recommendedName>
        <fullName evidence="1">TIL domain-containing protein</fullName>
    </recommendedName>
</protein>
<dbReference type="VEuPathDB" id="VectorBase:AARA21_011857"/>
<evidence type="ECO:0000313" key="3">
    <source>
        <dbReference type="Proteomes" id="UP000075840"/>
    </source>
</evidence>
<dbReference type="AlphaFoldDB" id="A0A1I8JTU4"/>
<dbReference type="EnsemblMetazoa" id="AARA016178-RA">
    <property type="protein sequence ID" value="AARA016178-PA"/>
    <property type="gene ID" value="AARA016178"/>
</dbReference>